<reference evidence="8" key="1">
    <citation type="submission" date="2017-01" db="EMBL/GenBank/DDBJ databases">
        <title>Genome Analysis of Deinococcus marmoris KOPRI26562.</title>
        <authorList>
            <person name="Kim J.H."/>
            <person name="Oh H.-M."/>
        </authorList>
    </citation>
    <scope>NUCLEOTIDE SEQUENCE [LARGE SCALE GENOMIC DNA]</scope>
    <source>
        <strain evidence="8">PAMC 26633</strain>
    </source>
</reference>
<dbReference type="AlphaFoldDB" id="A0A226WW79"/>
<dbReference type="OrthoDB" id="9761705at2"/>
<dbReference type="InterPro" id="IPR009057">
    <property type="entry name" value="Homeodomain-like_sf"/>
</dbReference>
<dbReference type="Gene3D" id="1.10.8.60">
    <property type="match status" value="1"/>
</dbReference>
<dbReference type="Pfam" id="PF25601">
    <property type="entry name" value="AAA_lid_14"/>
    <property type="match status" value="1"/>
</dbReference>
<dbReference type="Gene3D" id="1.10.10.60">
    <property type="entry name" value="Homeodomain-like"/>
    <property type="match status" value="1"/>
</dbReference>
<keyword evidence="1" id="KW-0547">Nucleotide-binding</keyword>
<dbReference type="Proteomes" id="UP000214720">
    <property type="component" value="Unassembled WGS sequence"/>
</dbReference>
<dbReference type="FunFam" id="3.40.50.300:FF:000006">
    <property type="entry name" value="DNA-binding transcriptional regulator NtrC"/>
    <property type="match status" value="1"/>
</dbReference>
<dbReference type="SUPFAM" id="SSF46689">
    <property type="entry name" value="Homeodomain-like"/>
    <property type="match status" value="1"/>
</dbReference>
<dbReference type="EMBL" id="MTHB01000173">
    <property type="protein sequence ID" value="OXC75444.1"/>
    <property type="molecule type" value="Genomic_DNA"/>
</dbReference>
<dbReference type="Pfam" id="PF00158">
    <property type="entry name" value="Sigma54_activat"/>
    <property type="match status" value="1"/>
</dbReference>
<keyword evidence="2" id="KW-0067">ATP-binding</keyword>
<keyword evidence="4" id="KW-0238">DNA-binding</keyword>
<dbReference type="InterPro" id="IPR025944">
    <property type="entry name" value="Sigma_54_int_dom_CS"/>
</dbReference>
<organism evidence="7 8">
    <name type="scientific">Caballeronia sordidicola</name>
    <name type="common">Burkholderia sordidicola</name>
    <dbReference type="NCBI Taxonomy" id="196367"/>
    <lineage>
        <taxon>Bacteria</taxon>
        <taxon>Pseudomonadati</taxon>
        <taxon>Pseudomonadota</taxon>
        <taxon>Betaproteobacteria</taxon>
        <taxon>Burkholderiales</taxon>
        <taxon>Burkholderiaceae</taxon>
        <taxon>Caballeronia</taxon>
    </lineage>
</organism>
<evidence type="ECO:0000256" key="4">
    <source>
        <dbReference type="ARBA" id="ARBA00023125"/>
    </source>
</evidence>
<dbReference type="Pfam" id="PF02954">
    <property type="entry name" value="HTH_8"/>
    <property type="match status" value="1"/>
</dbReference>
<keyword evidence="5" id="KW-0804">Transcription</keyword>
<dbReference type="InterPro" id="IPR027417">
    <property type="entry name" value="P-loop_NTPase"/>
</dbReference>
<dbReference type="CDD" id="cd00009">
    <property type="entry name" value="AAA"/>
    <property type="match status" value="1"/>
</dbReference>
<evidence type="ECO:0000256" key="1">
    <source>
        <dbReference type="ARBA" id="ARBA00022741"/>
    </source>
</evidence>
<evidence type="ECO:0000313" key="7">
    <source>
        <dbReference type="EMBL" id="OXC75444.1"/>
    </source>
</evidence>
<dbReference type="RefSeq" id="WP_089163187.1">
    <property type="nucleotide sequence ID" value="NZ_MTHB01000173.1"/>
</dbReference>
<dbReference type="GO" id="GO:0043565">
    <property type="term" value="F:sequence-specific DNA binding"/>
    <property type="evidence" value="ECO:0007669"/>
    <property type="project" value="InterPro"/>
</dbReference>
<protein>
    <submittedName>
        <fullName evidence="7">Nitrogen regulation protein NR(I)</fullName>
    </submittedName>
</protein>
<comment type="caution">
    <text evidence="7">The sequence shown here is derived from an EMBL/GenBank/DDBJ whole genome shotgun (WGS) entry which is preliminary data.</text>
</comment>
<dbReference type="GO" id="GO:0005524">
    <property type="term" value="F:ATP binding"/>
    <property type="evidence" value="ECO:0007669"/>
    <property type="project" value="UniProtKB-KW"/>
</dbReference>
<dbReference type="InterPro" id="IPR002197">
    <property type="entry name" value="HTH_Fis"/>
</dbReference>
<sequence>MNEDVRTLYYVGDKVVASLQALLEERAWQVETIEPDDGFGITRRFDSASAGLFDFSTFQRPLDFPALRGLLSHSQIGWVAICHPTNIEDPGVLQLIRDFFFAYVALPASNDRIIDAIGHAYGMASLAERAWKEQPSGHSEGHMIGSCDAMLALFRSVRKVAMTDAPVFISGESGTGKELTALAIHANSVRCDRPFIAINCGAIPTHLLQSELFGYERGAFTGANQRKIGRVEAADGGTLFLDEIGDLPLESQASLLRFLQERTVERLGGHAPTPVDVRIICATHVEMQTAMIDGRFRADLFHRLCVLQIKEPPLRARGKDIELLANHILERFKMDASRRVRGFAPDAIAAIHIYGWPGNVRELINRVRRAIVMSDGRQIHAVDLELGEHVAGAPMSLARAREAAERQAIELALLRHRGRLGDAAKDLGISRVTLYRLLNTHALRVATVLPEVAMEDAPRPDE</sequence>
<dbReference type="PROSITE" id="PS00676">
    <property type="entry name" value="SIGMA54_INTERACT_2"/>
    <property type="match status" value="1"/>
</dbReference>
<keyword evidence="3" id="KW-0805">Transcription regulation</keyword>
<dbReference type="GO" id="GO:0006355">
    <property type="term" value="P:regulation of DNA-templated transcription"/>
    <property type="evidence" value="ECO:0007669"/>
    <property type="project" value="InterPro"/>
</dbReference>
<name>A0A226WW79_CABSO</name>
<dbReference type="SUPFAM" id="SSF52540">
    <property type="entry name" value="P-loop containing nucleoside triphosphate hydrolases"/>
    <property type="match status" value="1"/>
</dbReference>
<dbReference type="Pfam" id="PF20161">
    <property type="entry name" value="VpsR"/>
    <property type="match status" value="1"/>
</dbReference>
<feature type="domain" description="Sigma-54 factor interaction" evidence="6">
    <location>
        <begin position="143"/>
        <end position="372"/>
    </location>
</feature>
<accession>A0A226WW79</accession>
<dbReference type="InterPro" id="IPR002078">
    <property type="entry name" value="Sigma_54_int"/>
</dbReference>
<evidence type="ECO:0000259" key="6">
    <source>
        <dbReference type="PROSITE" id="PS50045"/>
    </source>
</evidence>
<dbReference type="InterPro" id="IPR025943">
    <property type="entry name" value="Sigma_54_int_dom_ATP-bd_2"/>
</dbReference>
<dbReference type="InterPro" id="IPR045343">
    <property type="entry name" value="VpsR"/>
</dbReference>
<dbReference type="InterPro" id="IPR003593">
    <property type="entry name" value="AAA+_ATPase"/>
</dbReference>
<evidence type="ECO:0000313" key="8">
    <source>
        <dbReference type="Proteomes" id="UP000214720"/>
    </source>
</evidence>
<evidence type="ECO:0000256" key="2">
    <source>
        <dbReference type="ARBA" id="ARBA00022840"/>
    </source>
</evidence>
<dbReference type="PANTHER" id="PTHR32071">
    <property type="entry name" value="TRANSCRIPTIONAL REGULATORY PROTEIN"/>
    <property type="match status" value="1"/>
</dbReference>
<dbReference type="PANTHER" id="PTHR32071:SF120">
    <property type="entry name" value="TRANSCRIPTIONAL REGULATOR-RELATED"/>
    <property type="match status" value="1"/>
</dbReference>
<dbReference type="InterPro" id="IPR058031">
    <property type="entry name" value="AAA_lid_NorR"/>
</dbReference>
<evidence type="ECO:0000256" key="3">
    <source>
        <dbReference type="ARBA" id="ARBA00023015"/>
    </source>
</evidence>
<dbReference type="Gene3D" id="3.40.50.300">
    <property type="entry name" value="P-loop containing nucleotide triphosphate hydrolases"/>
    <property type="match status" value="1"/>
</dbReference>
<dbReference type="PROSITE" id="PS50045">
    <property type="entry name" value="SIGMA54_INTERACT_4"/>
    <property type="match status" value="1"/>
</dbReference>
<dbReference type="SMART" id="SM00382">
    <property type="entry name" value="AAA"/>
    <property type="match status" value="1"/>
</dbReference>
<gene>
    <name evidence="7" type="ORF">BSU04_26855</name>
</gene>
<evidence type="ECO:0000256" key="5">
    <source>
        <dbReference type="ARBA" id="ARBA00023163"/>
    </source>
</evidence>
<dbReference type="PROSITE" id="PS00688">
    <property type="entry name" value="SIGMA54_INTERACT_3"/>
    <property type="match status" value="1"/>
</dbReference>
<proteinExistence type="predicted"/>